<protein>
    <recommendedName>
        <fullName evidence="12">G-protein coupled receptors family 1 profile domain-containing protein</fullName>
    </recommendedName>
</protein>
<dbReference type="OrthoDB" id="10254436at2759"/>
<feature type="domain" description="G-protein coupled receptors family 1 profile" evidence="12">
    <location>
        <begin position="23"/>
        <end position="258"/>
    </location>
</feature>
<evidence type="ECO:0000256" key="7">
    <source>
        <dbReference type="ARBA" id="ARBA00023170"/>
    </source>
</evidence>
<evidence type="ECO:0000256" key="3">
    <source>
        <dbReference type="ARBA" id="ARBA00022692"/>
    </source>
</evidence>
<accession>A0A9X0CDP9</accession>
<evidence type="ECO:0000256" key="2">
    <source>
        <dbReference type="ARBA" id="ARBA00022475"/>
    </source>
</evidence>
<dbReference type="Gene3D" id="1.20.1070.10">
    <property type="entry name" value="Rhodopsin 7-helix transmembrane proteins"/>
    <property type="match status" value="1"/>
</dbReference>
<dbReference type="GO" id="GO:0004930">
    <property type="term" value="F:G protein-coupled receptor activity"/>
    <property type="evidence" value="ECO:0007669"/>
    <property type="project" value="UniProtKB-KW"/>
</dbReference>
<sequence>MADWETIIFTVLNSASIIVGSCANLLIIVSFFVINSTREPTELFLVSLSVADFLVCAVYQPLLIICFNNPDQLFNQLYRSTMLFFGFSLMTASMNGLLAVNFDRFVAIYLPYKYMTWITEVNTAVLISISWAISIAAGILNLSSNPDVKVIVRLYTTIIIALVAILYGVIYKEARKQARRIIDQSMAGARVLPNRRYLTDRATRGVGLVLLTTLLCWLPLILTPSFLSKLKTDEDILKAILWCVNAGCVNSCINPFIYFYKFSKFRRNVGKLFRMIGINVRGRLPIKINKNRVNPMSQDPNPVETPRRGAWLVEEVPTA</sequence>
<comment type="subcellular location">
    <subcellularLocation>
        <location evidence="1">Cell membrane</location>
        <topology evidence="1">Multi-pass membrane protein</topology>
    </subcellularLocation>
</comment>
<evidence type="ECO:0000256" key="5">
    <source>
        <dbReference type="ARBA" id="ARBA00023040"/>
    </source>
</evidence>
<feature type="transmembrane region" description="Helical" evidence="11">
    <location>
        <begin position="43"/>
        <end position="62"/>
    </location>
</feature>
<keyword evidence="5 10" id="KW-0297">G-protein coupled receptor</keyword>
<evidence type="ECO:0000313" key="14">
    <source>
        <dbReference type="Proteomes" id="UP001163046"/>
    </source>
</evidence>
<keyword evidence="14" id="KW-1185">Reference proteome</keyword>
<keyword evidence="8" id="KW-0325">Glycoprotein</keyword>
<evidence type="ECO:0000259" key="12">
    <source>
        <dbReference type="PROSITE" id="PS50262"/>
    </source>
</evidence>
<keyword evidence="7 10" id="KW-0675">Receptor</keyword>
<dbReference type="Proteomes" id="UP001163046">
    <property type="component" value="Unassembled WGS sequence"/>
</dbReference>
<comment type="caution">
    <text evidence="13">The sequence shown here is derived from an EMBL/GenBank/DDBJ whole genome shotgun (WGS) entry which is preliminary data.</text>
</comment>
<dbReference type="Pfam" id="PF00001">
    <property type="entry name" value="7tm_1"/>
    <property type="match status" value="2"/>
</dbReference>
<proteinExistence type="inferred from homology"/>
<dbReference type="AlphaFoldDB" id="A0A9X0CDP9"/>
<evidence type="ECO:0000256" key="4">
    <source>
        <dbReference type="ARBA" id="ARBA00022989"/>
    </source>
</evidence>
<evidence type="ECO:0000256" key="11">
    <source>
        <dbReference type="SAM" id="Phobius"/>
    </source>
</evidence>
<dbReference type="PROSITE" id="PS00237">
    <property type="entry name" value="G_PROTEIN_RECEP_F1_1"/>
    <property type="match status" value="1"/>
</dbReference>
<dbReference type="InterPro" id="IPR000276">
    <property type="entry name" value="GPCR_Rhodpsn"/>
</dbReference>
<feature type="transmembrane region" description="Helical" evidence="11">
    <location>
        <begin position="239"/>
        <end position="260"/>
    </location>
</feature>
<dbReference type="InterPro" id="IPR017452">
    <property type="entry name" value="GPCR_Rhodpsn_7TM"/>
</dbReference>
<evidence type="ECO:0000313" key="13">
    <source>
        <dbReference type="EMBL" id="KAJ7319194.1"/>
    </source>
</evidence>
<dbReference type="SUPFAM" id="SSF81321">
    <property type="entry name" value="Family A G protein-coupled receptor-like"/>
    <property type="match status" value="1"/>
</dbReference>
<dbReference type="PANTHER" id="PTHR24246:SF27">
    <property type="entry name" value="ADENOSINE RECEPTOR, ISOFORM A"/>
    <property type="match status" value="1"/>
</dbReference>
<feature type="transmembrane region" description="Helical" evidence="11">
    <location>
        <begin position="123"/>
        <end position="144"/>
    </location>
</feature>
<dbReference type="SMART" id="SM01381">
    <property type="entry name" value="7TM_GPCR_Srsx"/>
    <property type="match status" value="1"/>
</dbReference>
<feature type="transmembrane region" description="Helical" evidence="11">
    <location>
        <begin position="205"/>
        <end position="227"/>
    </location>
</feature>
<keyword evidence="2" id="KW-1003">Cell membrane</keyword>
<feature type="transmembrane region" description="Helical" evidence="11">
    <location>
        <begin position="82"/>
        <end position="102"/>
    </location>
</feature>
<evidence type="ECO:0000256" key="6">
    <source>
        <dbReference type="ARBA" id="ARBA00023136"/>
    </source>
</evidence>
<organism evidence="13 14">
    <name type="scientific">Desmophyllum pertusum</name>
    <dbReference type="NCBI Taxonomy" id="174260"/>
    <lineage>
        <taxon>Eukaryota</taxon>
        <taxon>Metazoa</taxon>
        <taxon>Cnidaria</taxon>
        <taxon>Anthozoa</taxon>
        <taxon>Hexacorallia</taxon>
        <taxon>Scleractinia</taxon>
        <taxon>Caryophylliina</taxon>
        <taxon>Caryophylliidae</taxon>
        <taxon>Desmophyllum</taxon>
    </lineage>
</organism>
<name>A0A9X0CDP9_9CNID</name>
<comment type="similarity">
    <text evidence="10">Belongs to the G-protein coupled receptor 1 family.</text>
</comment>
<feature type="transmembrane region" description="Helical" evidence="11">
    <location>
        <begin position="6"/>
        <end position="34"/>
    </location>
</feature>
<dbReference type="PANTHER" id="PTHR24246">
    <property type="entry name" value="OLFACTORY RECEPTOR AND ADENOSINE RECEPTOR"/>
    <property type="match status" value="1"/>
</dbReference>
<keyword evidence="3 10" id="KW-0812">Transmembrane</keyword>
<keyword evidence="4 11" id="KW-1133">Transmembrane helix</keyword>
<dbReference type="PROSITE" id="PS50262">
    <property type="entry name" value="G_PROTEIN_RECEP_F1_2"/>
    <property type="match status" value="1"/>
</dbReference>
<evidence type="ECO:0000256" key="8">
    <source>
        <dbReference type="ARBA" id="ARBA00023180"/>
    </source>
</evidence>
<feature type="transmembrane region" description="Helical" evidence="11">
    <location>
        <begin position="150"/>
        <end position="170"/>
    </location>
</feature>
<reference evidence="13" key="1">
    <citation type="submission" date="2023-01" db="EMBL/GenBank/DDBJ databases">
        <title>Genome assembly of the deep-sea coral Lophelia pertusa.</title>
        <authorList>
            <person name="Herrera S."/>
            <person name="Cordes E."/>
        </authorList>
    </citation>
    <scope>NUCLEOTIDE SEQUENCE</scope>
    <source>
        <strain evidence="13">USNM1676648</strain>
        <tissue evidence="13">Polyp</tissue>
    </source>
</reference>
<keyword evidence="6 11" id="KW-0472">Membrane</keyword>
<keyword evidence="9 10" id="KW-0807">Transducer</keyword>
<evidence type="ECO:0000256" key="10">
    <source>
        <dbReference type="RuleBase" id="RU000688"/>
    </source>
</evidence>
<dbReference type="GO" id="GO:0005886">
    <property type="term" value="C:plasma membrane"/>
    <property type="evidence" value="ECO:0007669"/>
    <property type="project" value="UniProtKB-SubCell"/>
</dbReference>
<evidence type="ECO:0000256" key="1">
    <source>
        <dbReference type="ARBA" id="ARBA00004651"/>
    </source>
</evidence>
<dbReference type="PRINTS" id="PR00237">
    <property type="entry name" value="GPCRRHODOPSN"/>
</dbReference>
<dbReference type="EMBL" id="MU827838">
    <property type="protein sequence ID" value="KAJ7319194.1"/>
    <property type="molecule type" value="Genomic_DNA"/>
</dbReference>
<gene>
    <name evidence="13" type="ORF">OS493_036483</name>
</gene>
<evidence type="ECO:0000256" key="9">
    <source>
        <dbReference type="ARBA" id="ARBA00023224"/>
    </source>
</evidence>
<dbReference type="CDD" id="cd00637">
    <property type="entry name" value="7tm_classA_rhodopsin-like"/>
    <property type="match status" value="1"/>
</dbReference>